<evidence type="ECO:0000259" key="1">
    <source>
        <dbReference type="Pfam" id="PF13701"/>
    </source>
</evidence>
<dbReference type="EMBL" id="FOUB01000028">
    <property type="protein sequence ID" value="SFM43126.1"/>
    <property type="molecule type" value="Genomic_DNA"/>
</dbReference>
<reference evidence="3" key="1">
    <citation type="submission" date="2016-10" db="EMBL/GenBank/DDBJ databases">
        <authorList>
            <person name="Varghese N."/>
            <person name="Submissions S."/>
        </authorList>
    </citation>
    <scope>NUCLEOTIDE SEQUENCE [LARGE SCALE GENOMIC DNA]</scope>
    <source>
        <strain evidence="3">Nm44</strain>
    </source>
</reference>
<evidence type="ECO:0000313" key="2">
    <source>
        <dbReference type="EMBL" id="SFM43126.1"/>
    </source>
</evidence>
<name>A0A1I4QTV8_9PROT</name>
<protein>
    <submittedName>
        <fullName evidence="2">Transposase DDE domain group 1</fullName>
    </submittedName>
</protein>
<organism evidence="2 3">
    <name type="scientific">Nitrosomonas communis</name>
    <dbReference type="NCBI Taxonomy" id="44574"/>
    <lineage>
        <taxon>Bacteria</taxon>
        <taxon>Pseudomonadati</taxon>
        <taxon>Pseudomonadota</taxon>
        <taxon>Betaproteobacteria</taxon>
        <taxon>Nitrosomonadales</taxon>
        <taxon>Nitrosomonadaceae</taxon>
        <taxon>Nitrosomonas</taxon>
    </lineage>
</organism>
<dbReference type="Pfam" id="PF13701">
    <property type="entry name" value="DDE_Tnp_1_4"/>
    <property type="match status" value="1"/>
</dbReference>
<evidence type="ECO:0000313" key="3">
    <source>
        <dbReference type="Proteomes" id="UP000183287"/>
    </source>
</evidence>
<feature type="domain" description="Transposase DDE" evidence="1">
    <location>
        <begin position="2"/>
        <end position="255"/>
    </location>
</feature>
<dbReference type="Proteomes" id="UP000183287">
    <property type="component" value="Unassembled WGS sequence"/>
</dbReference>
<dbReference type="InterPro" id="IPR025668">
    <property type="entry name" value="Tnp_DDE_dom"/>
</dbReference>
<accession>A0A1I4QTV8</accession>
<dbReference type="AlphaFoldDB" id="A0A1I4QTV8"/>
<proteinExistence type="predicted"/>
<dbReference type="InterPro" id="IPR047960">
    <property type="entry name" value="Transpos_IS1380"/>
</dbReference>
<dbReference type="NCBIfam" id="NF033539">
    <property type="entry name" value="transpos_IS1380"/>
    <property type="match status" value="1"/>
</dbReference>
<gene>
    <name evidence="2" type="ORF">SAMN05421863_102838</name>
</gene>
<sequence length="257" mass="30264">MFCEDQLLVSYLRPSNIDGAKHAWAILSLLVKRFRQSWPEVRIIFRGDSGFCRRRMLAWCEHHEVGYIVGIAQNKRLNEITAQWQQAAEKQYAASGEKVRWFNEFQYAAKSWQRLRRIIVKIEHTEKGNNPRYVITNLIGKPQFLYDKLYCARGEMENRIKEQQLDLFADRTSCHRWWSNQFRLLLSSLAYILLETIRRLALQATELAQAYVSTLRLKLIKIGAVMLRNTRRIRFLLASSCPYQKLFFQAAARLTSG</sequence>
<keyword evidence="3" id="KW-1185">Reference proteome</keyword>